<feature type="region of interest" description="Disordered" evidence="2">
    <location>
        <begin position="44"/>
        <end position="64"/>
    </location>
</feature>
<sequence length="99" mass="10775">MRIVIEAAERLEELLDLIVPKDEVIICRDGTPVAVLTAIAKGEPSKNERQSLANETSSSAQSASRMDKFLKLAAEGRVAVDGHTTSAHDDFYDEHGLPK</sequence>
<comment type="similarity">
    <text evidence="1">Belongs to the phD/YefM antitoxin family.</text>
</comment>
<dbReference type="OrthoDB" id="7998884at2"/>
<dbReference type="EMBL" id="RJTH01000019">
    <property type="protein sequence ID" value="RUM19366.1"/>
    <property type="molecule type" value="Genomic_DNA"/>
</dbReference>
<organism evidence="3 4">
    <name type="scientific">Rhizobium vallis</name>
    <dbReference type="NCBI Taxonomy" id="634290"/>
    <lineage>
        <taxon>Bacteria</taxon>
        <taxon>Pseudomonadati</taxon>
        <taxon>Pseudomonadota</taxon>
        <taxon>Alphaproteobacteria</taxon>
        <taxon>Hyphomicrobiales</taxon>
        <taxon>Rhizobiaceae</taxon>
        <taxon>Rhizobium/Agrobacterium group</taxon>
        <taxon>Rhizobium</taxon>
    </lineage>
</organism>
<keyword evidence="4" id="KW-1185">Reference proteome</keyword>
<dbReference type="RefSeq" id="WP_126924909.1">
    <property type="nucleotide sequence ID" value="NZ_ML133702.1"/>
</dbReference>
<protein>
    <submittedName>
        <fullName evidence="3">Prevent-host-death family protein</fullName>
    </submittedName>
</protein>
<dbReference type="SUPFAM" id="SSF143120">
    <property type="entry name" value="YefM-like"/>
    <property type="match status" value="1"/>
</dbReference>
<evidence type="ECO:0000313" key="3">
    <source>
        <dbReference type="EMBL" id="RUM19366.1"/>
    </source>
</evidence>
<name>A0A3S0QL44_9HYPH</name>
<dbReference type="AlphaFoldDB" id="A0A3S0QL44"/>
<proteinExistence type="inferred from homology"/>
<evidence type="ECO:0000313" key="4">
    <source>
        <dbReference type="Proteomes" id="UP000278823"/>
    </source>
</evidence>
<dbReference type="InterPro" id="IPR036165">
    <property type="entry name" value="YefM-like_sf"/>
</dbReference>
<evidence type="ECO:0000256" key="2">
    <source>
        <dbReference type="SAM" id="MobiDB-lite"/>
    </source>
</evidence>
<comment type="caution">
    <text evidence="3">The sequence shown here is derived from an EMBL/GenBank/DDBJ whole genome shotgun (WGS) entry which is preliminary data.</text>
</comment>
<gene>
    <name evidence="3" type="ORF">EFQ99_31230</name>
</gene>
<reference evidence="4" key="1">
    <citation type="submission" date="2018-11" db="EMBL/GenBank/DDBJ databases">
        <title>Rhizobium chutanense sp. nov., isolated from root nodules of Phaseolus vulgaris in China.</title>
        <authorList>
            <person name="Huo Y."/>
        </authorList>
    </citation>
    <scope>NUCLEOTIDE SEQUENCE [LARGE SCALE GENOMIC DNA]</scope>
    <source>
        <strain evidence="4">CCBAU 65647</strain>
    </source>
</reference>
<evidence type="ECO:0000256" key="1">
    <source>
        <dbReference type="ARBA" id="ARBA00009981"/>
    </source>
</evidence>
<feature type="compositionally biased region" description="Polar residues" evidence="2">
    <location>
        <begin position="50"/>
        <end position="64"/>
    </location>
</feature>
<dbReference type="Proteomes" id="UP000278823">
    <property type="component" value="Unassembled WGS sequence"/>
</dbReference>
<accession>A0A3S0QL44</accession>